<name>A0AA39JV33_9AGAR</name>
<keyword evidence="2" id="KW-1185">Reference proteome</keyword>
<evidence type="ECO:0000313" key="2">
    <source>
        <dbReference type="Proteomes" id="UP001175226"/>
    </source>
</evidence>
<protein>
    <submittedName>
        <fullName evidence="1">Uncharacterized protein</fullName>
    </submittedName>
</protein>
<accession>A0AA39JV33</accession>
<dbReference type="Proteomes" id="UP001175226">
    <property type="component" value="Unassembled WGS sequence"/>
</dbReference>
<reference evidence="1" key="1">
    <citation type="submission" date="2023-06" db="EMBL/GenBank/DDBJ databases">
        <authorList>
            <consortium name="Lawrence Berkeley National Laboratory"/>
            <person name="Ahrendt S."/>
            <person name="Sahu N."/>
            <person name="Indic B."/>
            <person name="Wong-Bajracharya J."/>
            <person name="Merenyi Z."/>
            <person name="Ke H.-M."/>
            <person name="Monk M."/>
            <person name="Kocsube S."/>
            <person name="Drula E."/>
            <person name="Lipzen A."/>
            <person name="Balint B."/>
            <person name="Henrissat B."/>
            <person name="Andreopoulos B."/>
            <person name="Martin F.M."/>
            <person name="Harder C.B."/>
            <person name="Rigling D."/>
            <person name="Ford K.L."/>
            <person name="Foster G.D."/>
            <person name="Pangilinan J."/>
            <person name="Papanicolaou A."/>
            <person name="Barry K."/>
            <person name="LaButti K."/>
            <person name="Viragh M."/>
            <person name="Koriabine M."/>
            <person name="Yan M."/>
            <person name="Riley R."/>
            <person name="Champramary S."/>
            <person name="Plett K.L."/>
            <person name="Tsai I.J."/>
            <person name="Slot J."/>
            <person name="Sipos G."/>
            <person name="Plett J."/>
            <person name="Nagy L.G."/>
            <person name="Grigoriev I.V."/>
        </authorList>
    </citation>
    <scope>NUCLEOTIDE SEQUENCE</scope>
    <source>
        <strain evidence="1">FPL87.14</strain>
    </source>
</reference>
<comment type="caution">
    <text evidence="1">The sequence shown here is derived from an EMBL/GenBank/DDBJ whole genome shotgun (WGS) entry which is preliminary data.</text>
</comment>
<dbReference type="AlphaFoldDB" id="A0AA39JV33"/>
<organism evidence="1 2">
    <name type="scientific">Armillaria borealis</name>
    <dbReference type="NCBI Taxonomy" id="47425"/>
    <lineage>
        <taxon>Eukaryota</taxon>
        <taxon>Fungi</taxon>
        <taxon>Dikarya</taxon>
        <taxon>Basidiomycota</taxon>
        <taxon>Agaricomycotina</taxon>
        <taxon>Agaricomycetes</taxon>
        <taxon>Agaricomycetidae</taxon>
        <taxon>Agaricales</taxon>
        <taxon>Marasmiineae</taxon>
        <taxon>Physalacriaceae</taxon>
        <taxon>Armillaria</taxon>
    </lineage>
</organism>
<evidence type="ECO:0000313" key="1">
    <source>
        <dbReference type="EMBL" id="KAK0449348.1"/>
    </source>
</evidence>
<gene>
    <name evidence="1" type="ORF">EV421DRAFT_1996187</name>
</gene>
<proteinExistence type="predicted"/>
<dbReference type="EMBL" id="JAUEPT010000008">
    <property type="protein sequence ID" value="KAK0449348.1"/>
    <property type="molecule type" value="Genomic_DNA"/>
</dbReference>
<sequence>MALLAADVPFILGFQEPQLNDCTSIEIMNVSYQWKAANVASRLNAGAAVGYEGLLGWIIKKIMGKEAVKKLMERPSYIATWLLHAKVLTTKGDMEDPLMEEWIELAEVVMEHHWNQIKNGQVYALTEEEWAKFLSEFLALKGHSVEETLCMQARNATASKTLITPTPNTTHTNPQSSWGILCNKSRLKQYN</sequence>